<dbReference type="InterPro" id="IPR041657">
    <property type="entry name" value="HTH_17"/>
</dbReference>
<dbReference type="InterPro" id="IPR010093">
    <property type="entry name" value="SinI_DNA-bd"/>
</dbReference>
<dbReference type="InterPro" id="IPR038148">
    <property type="entry name" value="Tn1545/Tn916_Xis"/>
</dbReference>
<dbReference type="AlphaFoldDB" id="A0A1Q2CA64"/>
<dbReference type="Gene3D" id="3.90.105.50">
    <property type="match status" value="1"/>
</dbReference>
<sequence>MIAEQKEKNVYLELADKPLLTLKEFCIYLGIGQTKARELIKSKDCTFSLKIGNRWYINKRLLDKWLSKKTLKK</sequence>
<feature type="domain" description="Helix-turn-helix" evidence="1">
    <location>
        <begin position="19"/>
        <end position="69"/>
    </location>
</feature>
<dbReference type="Pfam" id="PF12728">
    <property type="entry name" value="HTH_17"/>
    <property type="match status" value="1"/>
</dbReference>
<evidence type="ECO:0000313" key="2">
    <source>
        <dbReference type="EMBL" id="AQP40608.1"/>
    </source>
</evidence>
<dbReference type="Proteomes" id="UP000188159">
    <property type="component" value="Chromosome"/>
</dbReference>
<evidence type="ECO:0000313" key="3">
    <source>
        <dbReference type="Proteomes" id="UP000188159"/>
    </source>
</evidence>
<protein>
    <recommendedName>
        <fullName evidence="1">Helix-turn-helix domain-containing protein</fullName>
    </recommendedName>
</protein>
<accession>A0A1Q2CA64</accession>
<gene>
    <name evidence="2" type="ORF">DO83_14140</name>
</gene>
<dbReference type="RefSeq" id="WP_118352884.1">
    <property type="nucleotide sequence ID" value="NZ_BAABXM010000001.1"/>
</dbReference>
<organism evidence="2 3">
    <name type="scientific">Anaerostipes hadrus</name>
    <dbReference type="NCBI Taxonomy" id="649756"/>
    <lineage>
        <taxon>Bacteria</taxon>
        <taxon>Bacillati</taxon>
        <taxon>Bacillota</taxon>
        <taxon>Clostridia</taxon>
        <taxon>Lachnospirales</taxon>
        <taxon>Lachnospiraceae</taxon>
        <taxon>Anaerostipes</taxon>
    </lineage>
</organism>
<dbReference type="EMBL" id="CP012098">
    <property type="protein sequence ID" value="AQP40608.1"/>
    <property type="molecule type" value="Genomic_DNA"/>
</dbReference>
<dbReference type="GO" id="GO:0003677">
    <property type="term" value="F:DNA binding"/>
    <property type="evidence" value="ECO:0007669"/>
    <property type="project" value="InterPro"/>
</dbReference>
<proteinExistence type="predicted"/>
<reference evidence="2 3" key="1">
    <citation type="journal article" date="2016" name="Sci. Rep.">
        <title>Accelerated dysbiosis of gut microbiota during aggravation of DSS-induced colitis by a butyrate-producing bacterium.</title>
        <authorList>
            <person name="Zhang Q."/>
            <person name="Wu Y."/>
            <person name="Wang J."/>
            <person name="Wu G."/>
            <person name="Long W."/>
            <person name="Xue Z."/>
            <person name="Wang L."/>
            <person name="Zhang X."/>
            <person name="Pang X."/>
            <person name="Zhao Y."/>
            <person name="Zhao L."/>
            <person name="Zhang C."/>
        </authorList>
    </citation>
    <scope>NUCLEOTIDE SEQUENCE [LARGE SCALE GENOMIC DNA]</scope>
    <source>
        <strain evidence="2 3">BPB5</strain>
    </source>
</reference>
<name>A0A1Q2CA64_ANAHA</name>
<dbReference type="NCBIfam" id="TIGR01764">
    <property type="entry name" value="excise"/>
    <property type="match status" value="1"/>
</dbReference>
<evidence type="ECO:0000259" key="1">
    <source>
        <dbReference type="Pfam" id="PF12728"/>
    </source>
</evidence>